<reference evidence="9 10" key="1">
    <citation type="journal article" date="2019" name="Int. J. Syst. Evol. Microbiol.">
        <title>The Global Catalogue of Microorganisms (GCM) 10K type strain sequencing project: providing services to taxonomists for standard genome sequencing and annotation.</title>
        <authorList>
            <consortium name="The Broad Institute Genomics Platform"/>
            <consortium name="The Broad Institute Genome Sequencing Center for Infectious Disease"/>
            <person name="Wu L."/>
            <person name="Ma J."/>
        </authorList>
    </citation>
    <scope>NUCLEOTIDE SEQUENCE [LARGE SCALE GENOMIC DNA]</scope>
    <source>
        <strain evidence="9 10">LMG 29247</strain>
    </source>
</reference>
<feature type="domain" description="Major facilitator superfamily (MFS) profile" evidence="8">
    <location>
        <begin position="1"/>
        <end position="159"/>
    </location>
</feature>
<organism evidence="9 10">
    <name type="scientific">Natrinema soli</name>
    <dbReference type="NCBI Taxonomy" id="1930624"/>
    <lineage>
        <taxon>Archaea</taxon>
        <taxon>Methanobacteriati</taxon>
        <taxon>Methanobacteriota</taxon>
        <taxon>Stenosarchaea group</taxon>
        <taxon>Halobacteria</taxon>
        <taxon>Halobacteriales</taxon>
        <taxon>Natrialbaceae</taxon>
        <taxon>Natrinema</taxon>
    </lineage>
</organism>
<evidence type="ECO:0000256" key="6">
    <source>
        <dbReference type="ARBA" id="ARBA00023136"/>
    </source>
</evidence>
<keyword evidence="4 7" id="KW-0812">Transmembrane</keyword>
<protein>
    <submittedName>
        <fullName evidence="9">MFS transporter</fullName>
    </submittedName>
</protein>
<evidence type="ECO:0000256" key="5">
    <source>
        <dbReference type="ARBA" id="ARBA00022989"/>
    </source>
</evidence>
<keyword evidence="5 7" id="KW-1133">Transmembrane helix</keyword>
<proteinExistence type="predicted"/>
<evidence type="ECO:0000256" key="7">
    <source>
        <dbReference type="SAM" id="Phobius"/>
    </source>
</evidence>
<feature type="transmembrane region" description="Helical" evidence="7">
    <location>
        <begin position="135"/>
        <end position="155"/>
    </location>
</feature>
<dbReference type="PANTHER" id="PTHR23517:SF3">
    <property type="entry name" value="INTEGRAL MEMBRANE TRANSPORT PROTEIN"/>
    <property type="match status" value="1"/>
</dbReference>
<evidence type="ECO:0000256" key="3">
    <source>
        <dbReference type="ARBA" id="ARBA00022475"/>
    </source>
</evidence>
<evidence type="ECO:0000256" key="4">
    <source>
        <dbReference type="ARBA" id="ARBA00022692"/>
    </source>
</evidence>
<keyword evidence="3" id="KW-1003">Cell membrane</keyword>
<dbReference type="InterPro" id="IPR050171">
    <property type="entry name" value="MFS_Transporters"/>
</dbReference>
<comment type="subcellular location">
    <subcellularLocation>
        <location evidence="1">Cell membrane</location>
        <topology evidence="1">Multi-pass membrane protein</topology>
    </subcellularLocation>
</comment>
<sequence length="159" mass="16092">MPTFFAEGQGLSTAVSSGLFSLYFLVHGLTQPLTGSLSDRAGRGPTTALSMASGIVGYAVLVVGDALAVYAVGVCFVGLAMSWGAPIQSRFMDQFAAADRSAGFGLGRTVYMTTGASGNVIVGALADLYGWDASFSVLAVIMAVVLGALAGNRLLGLGL</sequence>
<dbReference type="SUPFAM" id="SSF103473">
    <property type="entry name" value="MFS general substrate transporter"/>
    <property type="match status" value="1"/>
</dbReference>
<dbReference type="RefSeq" id="WP_273741389.1">
    <property type="nucleotide sequence ID" value="NZ_JAQIVI010000597.1"/>
</dbReference>
<dbReference type="PANTHER" id="PTHR23517">
    <property type="entry name" value="RESISTANCE PROTEIN MDTM, PUTATIVE-RELATED-RELATED"/>
    <property type="match status" value="1"/>
</dbReference>
<evidence type="ECO:0000256" key="1">
    <source>
        <dbReference type="ARBA" id="ARBA00004651"/>
    </source>
</evidence>
<evidence type="ECO:0000313" key="10">
    <source>
        <dbReference type="Proteomes" id="UP001596383"/>
    </source>
</evidence>
<dbReference type="PROSITE" id="PS50850">
    <property type="entry name" value="MFS"/>
    <property type="match status" value="1"/>
</dbReference>
<dbReference type="InterPro" id="IPR036259">
    <property type="entry name" value="MFS_trans_sf"/>
</dbReference>
<dbReference type="Proteomes" id="UP001596383">
    <property type="component" value="Unassembled WGS sequence"/>
</dbReference>
<dbReference type="Gene3D" id="1.20.1250.20">
    <property type="entry name" value="MFS general substrate transporter like domains"/>
    <property type="match status" value="1"/>
</dbReference>
<feature type="transmembrane region" description="Helical" evidence="7">
    <location>
        <begin position="109"/>
        <end position="129"/>
    </location>
</feature>
<evidence type="ECO:0000256" key="2">
    <source>
        <dbReference type="ARBA" id="ARBA00022448"/>
    </source>
</evidence>
<gene>
    <name evidence="9" type="ORF">ACFQE6_27595</name>
</gene>
<feature type="transmembrane region" description="Helical" evidence="7">
    <location>
        <begin position="67"/>
        <end position="88"/>
    </location>
</feature>
<feature type="transmembrane region" description="Helical" evidence="7">
    <location>
        <begin position="12"/>
        <end position="30"/>
    </location>
</feature>
<dbReference type="Pfam" id="PF07690">
    <property type="entry name" value="MFS_1"/>
    <property type="match status" value="1"/>
</dbReference>
<dbReference type="InterPro" id="IPR011701">
    <property type="entry name" value="MFS"/>
</dbReference>
<dbReference type="GO" id="GO:0005886">
    <property type="term" value="C:plasma membrane"/>
    <property type="evidence" value="ECO:0007669"/>
    <property type="project" value="UniProtKB-SubCell"/>
</dbReference>
<dbReference type="InterPro" id="IPR020846">
    <property type="entry name" value="MFS_dom"/>
</dbReference>
<comment type="caution">
    <text evidence="9">The sequence shown here is derived from an EMBL/GenBank/DDBJ whole genome shotgun (WGS) entry which is preliminary data.</text>
</comment>
<evidence type="ECO:0000259" key="8">
    <source>
        <dbReference type="PROSITE" id="PS50850"/>
    </source>
</evidence>
<feature type="transmembrane region" description="Helical" evidence="7">
    <location>
        <begin position="42"/>
        <end position="61"/>
    </location>
</feature>
<evidence type="ECO:0000313" key="9">
    <source>
        <dbReference type="EMBL" id="MFC6768638.1"/>
    </source>
</evidence>
<accession>A0ABD5SUI4</accession>
<dbReference type="AlphaFoldDB" id="A0ABD5SUI4"/>
<keyword evidence="6 7" id="KW-0472">Membrane</keyword>
<keyword evidence="10" id="KW-1185">Reference proteome</keyword>
<name>A0ABD5SUI4_9EURY</name>
<dbReference type="EMBL" id="JBHSWV010000597">
    <property type="protein sequence ID" value="MFC6768638.1"/>
    <property type="molecule type" value="Genomic_DNA"/>
</dbReference>
<keyword evidence="2" id="KW-0813">Transport</keyword>